<dbReference type="PANTHER" id="PTHR43124">
    <property type="entry name" value="PURINE EFFLUX PUMP PBUE"/>
    <property type="match status" value="1"/>
</dbReference>
<feature type="transmembrane region" description="Helical" evidence="6">
    <location>
        <begin position="349"/>
        <end position="371"/>
    </location>
</feature>
<organism evidence="8 9">
    <name type="scientific">Saccharothrix yanglingensis</name>
    <dbReference type="NCBI Taxonomy" id="659496"/>
    <lineage>
        <taxon>Bacteria</taxon>
        <taxon>Bacillati</taxon>
        <taxon>Actinomycetota</taxon>
        <taxon>Actinomycetes</taxon>
        <taxon>Pseudonocardiales</taxon>
        <taxon>Pseudonocardiaceae</taxon>
        <taxon>Saccharothrix</taxon>
    </lineage>
</organism>
<evidence type="ECO:0000256" key="6">
    <source>
        <dbReference type="SAM" id="Phobius"/>
    </source>
</evidence>
<evidence type="ECO:0000256" key="2">
    <source>
        <dbReference type="ARBA" id="ARBA00022475"/>
    </source>
</evidence>
<gene>
    <name evidence="8" type="ORF">CKY47_21290</name>
</gene>
<feature type="transmembrane region" description="Helical" evidence="6">
    <location>
        <begin position="93"/>
        <end position="116"/>
    </location>
</feature>
<keyword evidence="2" id="KW-1003">Cell membrane</keyword>
<dbReference type="PANTHER" id="PTHR43124:SF3">
    <property type="entry name" value="CHLORAMPHENICOL EFFLUX PUMP RV0191"/>
    <property type="match status" value="1"/>
</dbReference>
<dbReference type="InterPro" id="IPR050189">
    <property type="entry name" value="MFS_Efflux_Transporters"/>
</dbReference>
<evidence type="ECO:0000256" key="1">
    <source>
        <dbReference type="ARBA" id="ARBA00004651"/>
    </source>
</evidence>
<keyword evidence="9" id="KW-1185">Reference proteome</keyword>
<dbReference type="InterPro" id="IPR020846">
    <property type="entry name" value="MFS_dom"/>
</dbReference>
<keyword evidence="4 6" id="KW-1133">Transmembrane helix</keyword>
<accession>A0ABU0X2W2</accession>
<dbReference type="Pfam" id="PF07690">
    <property type="entry name" value="MFS_1"/>
    <property type="match status" value="1"/>
</dbReference>
<dbReference type="SUPFAM" id="SSF103473">
    <property type="entry name" value="MFS general substrate transporter"/>
    <property type="match status" value="1"/>
</dbReference>
<comment type="subcellular location">
    <subcellularLocation>
        <location evidence="1">Cell membrane</location>
        <topology evidence="1">Multi-pass membrane protein</topology>
    </subcellularLocation>
</comment>
<feature type="transmembrane region" description="Helical" evidence="6">
    <location>
        <begin position="68"/>
        <end position="87"/>
    </location>
</feature>
<evidence type="ECO:0000259" key="7">
    <source>
        <dbReference type="PROSITE" id="PS50850"/>
    </source>
</evidence>
<feature type="transmembrane region" description="Helical" evidence="6">
    <location>
        <begin position="234"/>
        <end position="252"/>
    </location>
</feature>
<evidence type="ECO:0000256" key="3">
    <source>
        <dbReference type="ARBA" id="ARBA00022692"/>
    </source>
</evidence>
<feature type="transmembrane region" description="Helical" evidence="6">
    <location>
        <begin position="264"/>
        <end position="283"/>
    </location>
</feature>
<dbReference type="EMBL" id="NSDM01000009">
    <property type="protein sequence ID" value="MDQ2586481.1"/>
    <property type="molecule type" value="Genomic_DNA"/>
</dbReference>
<feature type="domain" description="Major facilitator superfamily (MFS) profile" evidence="7">
    <location>
        <begin position="1"/>
        <end position="374"/>
    </location>
</feature>
<dbReference type="InterPro" id="IPR011701">
    <property type="entry name" value="MFS"/>
</dbReference>
<dbReference type="InterPro" id="IPR036259">
    <property type="entry name" value="MFS_trans_sf"/>
</dbReference>
<dbReference type="Gene3D" id="1.20.1250.20">
    <property type="entry name" value="MFS general substrate transporter like domains"/>
    <property type="match status" value="2"/>
</dbReference>
<feature type="transmembrane region" description="Helical" evidence="6">
    <location>
        <begin position="199"/>
        <end position="222"/>
    </location>
</feature>
<dbReference type="Proteomes" id="UP001225605">
    <property type="component" value="Unassembled WGS sequence"/>
</dbReference>
<name>A0ABU0X2W2_9PSEU</name>
<sequence length="374" mass="36743">MARALGPVLVASAVLLLPFTVFSTFLVPIAETTGGGVAVVGGLRGLGGLAALVVGAALAPLLDRVPRLWAAAGGLVLLAVGSLIGAIAEFAAVVVFCLVIGAAMAVLGPALGAAAADRFDGPAAGRAATLVTATQSLTAMLAAPAVALPALLWGWRGDLVAIAVVAVVLAVVLARLPAAPAPAPERVGYLAAFRALTHVRPLLAAALLRTAAFMGYLSYLAAFHDERFDLAPGPFALVWTLSGTSFFLGNLLSGRYVGAGRVRARPVLLSALACALVAVVAIFHVPARVLALVLTAVLGASHATAAACLVALLVDRAGTSRGAALGVHGAAMSVGTFAGAAAGGVGLGVAGFTGAAVAFGVLTAAAVVVALRLS</sequence>
<feature type="transmembrane region" description="Helical" evidence="6">
    <location>
        <begin position="128"/>
        <end position="153"/>
    </location>
</feature>
<feature type="transmembrane region" description="Helical" evidence="6">
    <location>
        <begin position="289"/>
        <end position="313"/>
    </location>
</feature>
<proteinExistence type="predicted"/>
<comment type="caution">
    <text evidence="8">The sequence shown here is derived from an EMBL/GenBank/DDBJ whole genome shotgun (WGS) entry which is preliminary data.</text>
</comment>
<evidence type="ECO:0000256" key="4">
    <source>
        <dbReference type="ARBA" id="ARBA00022989"/>
    </source>
</evidence>
<keyword evidence="5 6" id="KW-0472">Membrane</keyword>
<reference evidence="8 9" key="1">
    <citation type="submission" date="2017-06" db="EMBL/GenBank/DDBJ databases">
        <title>Cultured bacterium strain Saccharothrix yanglingensis Hhs.015.</title>
        <authorList>
            <person name="Xia Y."/>
        </authorList>
    </citation>
    <scope>NUCLEOTIDE SEQUENCE [LARGE SCALE GENOMIC DNA]</scope>
    <source>
        <strain evidence="8 9">Hhs.015</strain>
    </source>
</reference>
<evidence type="ECO:0000313" key="9">
    <source>
        <dbReference type="Proteomes" id="UP001225605"/>
    </source>
</evidence>
<evidence type="ECO:0000256" key="5">
    <source>
        <dbReference type="ARBA" id="ARBA00023136"/>
    </source>
</evidence>
<keyword evidence="3 6" id="KW-0812">Transmembrane</keyword>
<evidence type="ECO:0000313" key="8">
    <source>
        <dbReference type="EMBL" id="MDQ2586481.1"/>
    </source>
</evidence>
<dbReference type="PROSITE" id="PS50850">
    <property type="entry name" value="MFS"/>
    <property type="match status" value="1"/>
</dbReference>
<protein>
    <submittedName>
        <fullName evidence="8">MFS transporter</fullName>
    </submittedName>
</protein>
<feature type="transmembrane region" description="Helical" evidence="6">
    <location>
        <begin position="39"/>
        <end position="61"/>
    </location>
</feature>
<feature type="transmembrane region" description="Helical" evidence="6">
    <location>
        <begin position="159"/>
        <end position="178"/>
    </location>
</feature>
<feature type="transmembrane region" description="Helical" evidence="6">
    <location>
        <begin position="325"/>
        <end position="343"/>
    </location>
</feature>